<reference evidence="3 4" key="1">
    <citation type="submission" date="2017-08" db="EMBL/GenBank/DDBJ databases">
        <title>Draft genome sequence of filamentous cyanobacterium Calothrix elsteri CCALA 953.</title>
        <authorList>
            <person name="Gagunashvili A.N."/>
            <person name="Elster J."/>
            <person name="Andresson O.S."/>
        </authorList>
    </citation>
    <scope>NUCLEOTIDE SEQUENCE [LARGE SCALE GENOMIC DNA]</scope>
    <source>
        <strain evidence="3 4">CCALA 953</strain>
    </source>
</reference>
<dbReference type="AlphaFoldDB" id="A0A2A2TPQ6"/>
<dbReference type="NCBIfam" id="NF007640">
    <property type="entry name" value="PRK10307.1"/>
    <property type="match status" value="1"/>
</dbReference>
<dbReference type="InterPro" id="IPR028098">
    <property type="entry name" value="Glyco_trans_4-like_N"/>
</dbReference>
<keyword evidence="4" id="KW-1185">Reference proteome</keyword>
<dbReference type="CDD" id="cd03794">
    <property type="entry name" value="GT4_WbuB-like"/>
    <property type="match status" value="1"/>
</dbReference>
<organism evidence="3 4">
    <name type="scientific">Brunnivagina elsteri CCALA 953</name>
    <dbReference type="NCBI Taxonomy" id="987040"/>
    <lineage>
        <taxon>Bacteria</taxon>
        <taxon>Bacillati</taxon>
        <taxon>Cyanobacteriota</taxon>
        <taxon>Cyanophyceae</taxon>
        <taxon>Nostocales</taxon>
        <taxon>Calotrichaceae</taxon>
        <taxon>Brunnivagina</taxon>
    </lineage>
</organism>
<dbReference type="Pfam" id="PF00534">
    <property type="entry name" value="Glycos_transf_1"/>
    <property type="match status" value="1"/>
</dbReference>
<evidence type="ECO:0000259" key="1">
    <source>
        <dbReference type="Pfam" id="PF00534"/>
    </source>
</evidence>
<dbReference type="InterPro" id="IPR001296">
    <property type="entry name" value="Glyco_trans_1"/>
</dbReference>
<evidence type="ECO:0000313" key="4">
    <source>
        <dbReference type="Proteomes" id="UP000218238"/>
    </source>
</evidence>
<dbReference type="Pfam" id="PF13579">
    <property type="entry name" value="Glyco_trans_4_4"/>
    <property type="match status" value="1"/>
</dbReference>
<dbReference type="PANTHER" id="PTHR45947:SF3">
    <property type="entry name" value="SULFOQUINOVOSYL TRANSFERASE SQD2"/>
    <property type="match status" value="1"/>
</dbReference>
<protein>
    <submittedName>
        <fullName evidence="3">Colanic acid biosynthesis glycosyltransferase WcaI</fullName>
    </submittedName>
</protein>
<keyword evidence="3" id="KW-0808">Transferase</keyword>
<proteinExistence type="predicted"/>
<dbReference type="EMBL" id="NTFS01000011">
    <property type="protein sequence ID" value="PAX60412.1"/>
    <property type="molecule type" value="Genomic_DNA"/>
</dbReference>
<evidence type="ECO:0000313" key="3">
    <source>
        <dbReference type="EMBL" id="PAX60412.1"/>
    </source>
</evidence>
<name>A0A2A2TPQ6_9CYAN</name>
<comment type="caution">
    <text evidence="3">The sequence shown here is derived from an EMBL/GenBank/DDBJ whole genome shotgun (WGS) entry which is preliminary data.</text>
</comment>
<feature type="domain" description="Glycosyltransferase subfamily 4-like N-terminal" evidence="2">
    <location>
        <begin position="16"/>
        <end position="200"/>
    </location>
</feature>
<dbReference type="RefSeq" id="WP_095720078.1">
    <property type="nucleotide sequence ID" value="NZ_NTFS01000011.1"/>
</dbReference>
<dbReference type="OrthoDB" id="9811902at2"/>
<sequence length="433" mass="48070">MHILIYSYNYYPEPIGIAPLMTELAEGLVEQGHQVRVITGMPNYPEREVYEGYRNKWYVTEQRNGVTIQRCFLRIKSKPNLVDRLLLELSFVFSSLPQALNGWRPDVIFVTIPPLFVTLPAFFLGRFYGCPVVLNVQDILTEAAENVGLIQNKLMIRALLELEKFAYKNAHSISVIADCFIDKLVKKGVDASKIALISNWVNVDFIRPLPKLNNPFRIESKLEDKFVVLYSGNIALTQGLETAIASAALLRDIPEIVFAIVGETKALEELRKCCRKYNTNNVLLLPLQPREKLPQMLAAADLGLVLQKCNVVCFNMPSKIPLLLASGCPIIASVPSTGTAAKAVRHSGGGIVVAPESPKLLAAAILDLYKNPAKAVELGKKGRKFAVEKYSFEDAIAEYEALFADAINRPFANAKQVDDLQIIPKLISEASNK</sequence>
<dbReference type="PANTHER" id="PTHR45947">
    <property type="entry name" value="SULFOQUINOVOSYL TRANSFERASE SQD2"/>
    <property type="match status" value="1"/>
</dbReference>
<evidence type="ECO:0000259" key="2">
    <source>
        <dbReference type="Pfam" id="PF13579"/>
    </source>
</evidence>
<dbReference type="InterPro" id="IPR050194">
    <property type="entry name" value="Glycosyltransferase_grp1"/>
</dbReference>
<dbReference type="GO" id="GO:0016758">
    <property type="term" value="F:hexosyltransferase activity"/>
    <property type="evidence" value="ECO:0007669"/>
    <property type="project" value="TreeGrafter"/>
</dbReference>
<dbReference type="SUPFAM" id="SSF53756">
    <property type="entry name" value="UDP-Glycosyltransferase/glycogen phosphorylase"/>
    <property type="match status" value="1"/>
</dbReference>
<dbReference type="Gene3D" id="3.40.50.2000">
    <property type="entry name" value="Glycogen Phosphorylase B"/>
    <property type="match status" value="2"/>
</dbReference>
<accession>A0A2A2TPQ6</accession>
<gene>
    <name evidence="3" type="ORF">CK510_01935</name>
</gene>
<feature type="domain" description="Glycosyl transferase family 1" evidence="1">
    <location>
        <begin position="219"/>
        <end position="384"/>
    </location>
</feature>
<dbReference type="Proteomes" id="UP000218238">
    <property type="component" value="Unassembled WGS sequence"/>
</dbReference>